<dbReference type="PANTHER" id="PTHR11552">
    <property type="entry name" value="GLUCOSE-METHANOL-CHOLINE GMC OXIDOREDUCTASE"/>
    <property type="match status" value="1"/>
</dbReference>
<accession>A0AAV9MRF1</accession>
<dbReference type="RefSeq" id="XP_064699838.1">
    <property type="nucleotide sequence ID" value="XM_064855510.1"/>
</dbReference>
<dbReference type="SUPFAM" id="SSF51905">
    <property type="entry name" value="FAD/NAD(P)-binding domain"/>
    <property type="match status" value="1"/>
</dbReference>
<evidence type="ECO:0000256" key="1">
    <source>
        <dbReference type="ARBA" id="ARBA00010790"/>
    </source>
</evidence>
<dbReference type="PIRSF" id="PIRSF000137">
    <property type="entry name" value="Alcohol_oxidase"/>
    <property type="match status" value="1"/>
</dbReference>
<dbReference type="Gene3D" id="3.30.560.10">
    <property type="entry name" value="Glucose Oxidase, domain 3"/>
    <property type="match status" value="1"/>
</dbReference>
<feature type="binding site" evidence="2">
    <location>
        <position position="235"/>
    </location>
    <ligand>
        <name>FAD</name>
        <dbReference type="ChEBI" id="CHEBI:57692"/>
    </ligand>
</feature>
<gene>
    <name evidence="4" type="ORF">LTR84_011983</name>
</gene>
<reference evidence="4 5" key="1">
    <citation type="submission" date="2023-08" db="EMBL/GenBank/DDBJ databases">
        <title>Black Yeasts Isolated from many extreme environments.</title>
        <authorList>
            <person name="Coleine C."/>
            <person name="Stajich J.E."/>
            <person name="Selbmann L."/>
        </authorList>
    </citation>
    <scope>NUCLEOTIDE SEQUENCE [LARGE SCALE GENOMIC DNA]</scope>
    <source>
        <strain evidence="4 5">CCFEE 5792</strain>
    </source>
</reference>
<feature type="binding site" evidence="2">
    <location>
        <begin position="529"/>
        <end position="530"/>
    </location>
    <ligand>
        <name>FAD</name>
        <dbReference type="ChEBI" id="CHEBI:57692"/>
    </ligand>
</feature>
<protein>
    <recommendedName>
        <fullName evidence="3">Glucose-methanol-choline oxidoreductase N-terminal domain-containing protein</fullName>
    </recommendedName>
</protein>
<dbReference type="EMBL" id="JAVRRD010000065">
    <property type="protein sequence ID" value="KAK5043447.1"/>
    <property type="molecule type" value="Genomic_DNA"/>
</dbReference>
<evidence type="ECO:0000259" key="3">
    <source>
        <dbReference type="PROSITE" id="PS00624"/>
    </source>
</evidence>
<organism evidence="4 5">
    <name type="scientific">Exophiala bonariae</name>
    <dbReference type="NCBI Taxonomy" id="1690606"/>
    <lineage>
        <taxon>Eukaryota</taxon>
        <taxon>Fungi</taxon>
        <taxon>Dikarya</taxon>
        <taxon>Ascomycota</taxon>
        <taxon>Pezizomycotina</taxon>
        <taxon>Eurotiomycetes</taxon>
        <taxon>Chaetothyriomycetidae</taxon>
        <taxon>Chaetothyriales</taxon>
        <taxon>Herpotrichiellaceae</taxon>
        <taxon>Exophiala</taxon>
    </lineage>
</organism>
<dbReference type="PANTHER" id="PTHR11552:SF78">
    <property type="entry name" value="GLUCOSE-METHANOL-CHOLINE OXIDOREDUCTASE N-TERMINAL DOMAIN-CONTAINING PROTEIN"/>
    <property type="match status" value="1"/>
</dbReference>
<dbReference type="GO" id="GO:0016614">
    <property type="term" value="F:oxidoreductase activity, acting on CH-OH group of donors"/>
    <property type="evidence" value="ECO:0007669"/>
    <property type="project" value="InterPro"/>
</dbReference>
<proteinExistence type="inferred from homology"/>
<comment type="similarity">
    <text evidence="1">Belongs to the GMC oxidoreductase family.</text>
</comment>
<dbReference type="InterPro" id="IPR036188">
    <property type="entry name" value="FAD/NAD-bd_sf"/>
</dbReference>
<dbReference type="Pfam" id="PF05199">
    <property type="entry name" value="GMC_oxred_C"/>
    <property type="match status" value="1"/>
</dbReference>
<keyword evidence="2" id="KW-0285">Flavoprotein</keyword>
<dbReference type="InterPro" id="IPR000172">
    <property type="entry name" value="GMC_OxRdtase_N"/>
</dbReference>
<dbReference type="InterPro" id="IPR012132">
    <property type="entry name" value="GMC_OxRdtase"/>
</dbReference>
<dbReference type="GeneID" id="89980132"/>
<dbReference type="GO" id="GO:0050660">
    <property type="term" value="F:flavin adenine dinucleotide binding"/>
    <property type="evidence" value="ECO:0007669"/>
    <property type="project" value="InterPro"/>
</dbReference>
<evidence type="ECO:0000313" key="4">
    <source>
        <dbReference type="EMBL" id="KAK5043447.1"/>
    </source>
</evidence>
<feature type="domain" description="Glucose-methanol-choline oxidoreductase N-terminal" evidence="3">
    <location>
        <begin position="268"/>
        <end position="282"/>
    </location>
</feature>
<dbReference type="Pfam" id="PF00732">
    <property type="entry name" value="GMC_oxred_N"/>
    <property type="match status" value="1"/>
</dbReference>
<keyword evidence="2" id="KW-0274">FAD</keyword>
<dbReference type="Proteomes" id="UP001358417">
    <property type="component" value="Unassembled WGS sequence"/>
</dbReference>
<sequence length="569" mass="62077">METTIPLIADFIIAGGGAAGCIVAGHLAEAHPDLDILLIEAGPDNRDKPNVTIPSLFITNLDPGSKVQKFYDAKTNSKLADRAMPIMSSQILGGGSSINFMMYSRPLASDFDAWKTDGWGAQDMIPLFKDLENYCEGEHGVGRDTHGHTGPLKVSHGGGFVGHQAEVEKWLKASAIAGMNIVPDAQDFKTTNGISAMPSWVDAQKGRRSDPAHYILHPLLDNRSTGLKVLPDQTVNRVLFNSRKRAIGVELVSSTIILARKQVVLSSGTLNTPQILERSGIGSQKRLRELHIPLVFNNNAVGESYMDHQLLLVSYMSKTDPTKTLDALWQGRHSLDQMSAGGTGIAGWTGVLIGGKINPTASELEAMDPEFQQVYKEDYEALQRPVAFFAGGCSLVSPYVSTAPPGQYFTFALATSYGRSRGYIHTLGNPLVNGPEFDTGFFSDPSDIKILAWTYKKTREIARRMEDYNGAFLPTHPKFSKYSRASFELDDSYLKGVGSDKTKIKDVVYTKDDDEAIESFLRQSVSTMWHSAGTCAMKPLEEGGVVDKDLNVHGVYGLKIAGNDLLPRS</sequence>
<dbReference type="AlphaFoldDB" id="A0AAV9MRF1"/>
<dbReference type="InterPro" id="IPR007867">
    <property type="entry name" value="GMC_OxRtase_C"/>
</dbReference>
<keyword evidence="5" id="KW-1185">Reference proteome</keyword>
<evidence type="ECO:0000256" key="2">
    <source>
        <dbReference type="PIRSR" id="PIRSR000137-2"/>
    </source>
</evidence>
<dbReference type="SUPFAM" id="SSF54373">
    <property type="entry name" value="FAD-linked reductases, C-terminal domain"/>
    <property type="match status" value="1"/>
</dbReference>
<dbReference type="PROSITE" id="PS00624">
    <property type="entry name" value="GMC_OXRED_2"/>
    <property type="match status" value="1"/>
</dbReference>
<dbReference type="Gene3D" id="3.50.50.60">
    <property type="entry name" value="FAD/NAD(P)-binding domain"/>
    <property type="match status" value="1"/>
</dbReference>
<evidence type="ECO:0000313" key="5">
    <source>
        <dbReference type="Proteomes" id="UP001358417"/>
    </source>
</evidence>
<comment type="cofactor">
    <cofactor evidence="2">
        <name>FAD</name>
        <dbReference type="ChEBI" id="CHEBI:57692"/>
    </cofactor>
</comment>
<name>A0AAV9MRF1_9EURO</name>
<comment type="caution">
    <text evidence="4">The sequence shown here is derived from an EMBL/GenBank/DDBJ whole genome shotgun (WGS) entry which is preliminary data.</text>
</comment>